<sequence length="112" mass="12695">METQHTHQVAELLESMKNLNFFTKLKSENKRGNTFKIPIKVSCYNELNMMVSDLLKASIILLNNEAKSLSPFTADSDINVLTLLEIALQLLPGEEMQLLDNLHAIHLQNDTN</sequence>
<dbReference type="EMBL" id="MUGW01000004">
    <property type="protein sequence ID" value="OXA95759.1"/>
    <property type="molecule type" value="Genomic_DNA"/>
</dbReference>
<dbReference type="RefSeq" id="WP_089048192.1">
    <property type="nucleotide sequence ID" value="NZ_FXTV01000005.1"/>
</dbReference>
<proteinExistence type="predicted"/>
<comment type="caution">
    <text evidence="1">The sequence shown here is derived from an EMBL/GenBank/DDBJ whole genome shotgun (WGS) entry which is preliminary data.</text>
</comment>
<dbReference type="AlphaFoldDB" id="A0A226HN46"/>
<evidence type="ECO:0000313" key="1">
    <source>
        <dbReference type="EMBL" id="OXA95759.1"/>
    </source>
</evidence>
<dbReference type="OrthoDB" id="1358284at2"/>
<protein>
    <submittedName>
        <fullName evidence="1">Uncharacterized protein</fullName>
    </submittedName>
</protein>
<organism evidence="1 2">
    <name type="scientific">Flavobacterium hercynium</name>
    <dbReference type="NCBI Taxonomy" id="387094"/>
    <lineage>
        <taxon>Bacteria</taxon>
        <taxon>Pseudomonadati</taxon>
        <taxon>Bacteroidota</taxon>
        <taxon>Flavobacteriia</taxon>
        <taxon>Flavobacteriales</taxon>
        <taxon>Flavobacteriaceae</taxon>
        <taxon>Flavobacterium</taxon>
    </lineage>
</organism>
<dbReference type="Proteomes" id="UP000198345">
    <property type="component" value="Unassembled WGS sequence"/>
</dbReference>
<accession>A0A226HN46</accession>
<keyword evidence="2" id="KW-1185">Reference proteome</keyword>
<reference evidence="1 2" key="1">
    <citation type="submission" date="2016-11" db="EMBL/GenBank/DDBJ databases">
        <title>Whole genomes of Flavobacteriaceae.</title>
        <authorList>
            <person name="Stine C."/>
            <person name="Li C."/>
            <person name="Tadesse D."/>
        </authorList>
    </citation>
    <scope>NUCLEOTIDE SEQUENCE [LARGE SCALE GENOMIC DNA]</scope>
    <source>
        <strain evidence="1 2">DSM 18292</strain>
    </source>
</reference>
<gene>
    <name evidence="1" type="ORF">B0A66_02070</name>
</gene>
<name>A0A226HN46_9FLAO</name>
<evidence type="ECO:0000313" key="2">
    <source>
        <dbReference type="Proteomes" id="UP000198345"/>
    </source>
</evidence>